<reference evidence="3 4" key="1">
    <citation type="submission" date="2024-05" db="EMBL/GenBank/DDBJ databases">
        <title>Genome sequencing and assembly of Indian major carp, Cirrhinus mrigala (Hamilton, 1822).</title>
        <authorList>
            <person name="Mohindra V."/>
            <person name="Chowdhury L.M."/>
            <person name="Lal K."/>
            <person name="Jena J.K."/>
        </authorList>
    </citation>
    <scope>NUCLEOTIDE SEQUENCE [LARGE SCALE GENOMIC DNA]</scope>
    <source>
        <strain evidence="3">CM1030</strain>
        <tissue evidence="3">Blood</tissue>
    </source>
</reference>
<dbReference type="PANTHER" id="PTHR47743:SF1">
    <property type="entry name" value="CRACD-LIKE PROTEIN"/>
    <property type="match status" value="1"/>
</dbReference>
<evidence type="ECO:0000313" key="3">
    <source>
        <dbReference type="EMBL" id="KAL0203088.1"/>
    </source>
</evidence>
<feature type="region of interest" description="Disordered" evidence="1">
    <location>
        <begin position="1"/>
        <end position="41"/>
    </location>
</feature>
<dbReference type="InterPro" id="IPR028030">
    <property type="entry name" value="DUF4592"/>
</dbReference>
<keyword evidence="4" id="KW-1185">Reference proteome</keyword>
<name>A0ABD0RZ98_CIRMR</name>
<evidence type="ECO:0000313" key="4">
    <source>
        <dbReference type="Proteomes" id="UP001529510"/>
    </source>
</evidence>
<protein>
    <recommendedName>
        <fullName evidence="2">DUF4592 domain-containing protein</fullName>
    </recommendedName>
</protein>
<organism evidence="3 4">
    <name type="scientific">Cirrhinus mrigala</name>
    <name type="common">Mrigala</name>
    <dbReference type="NCBI Taxonomy" id="683832"/>
    <lineage>
        <taxon>Eukaryota</taxon>
        <taxon>Metazoa</taxon>
        <taxon>Chordata</taxon>
        <taxon>Craniata</taxon>
        <taxon>Vertebrata</taxon>
        <taxon>Euteleostomi</taxon>
        <taxon>Actinopterygii</taxon>
        <taxon>Neopterygii</taxon>
        <taxon>Teleostei</taxon>
        <taxon>Ostariophysi</taxon>
        <taxon>Cypriniformes</taxon>
        <taxon>Cyprinidae</taxon>
        <taxon>Labeoninae</taxon>
        <taxon>Labeonini</taxon>
        <taxon>Cirrhinus</taxon>
    </lineage>
</organism>
<dbReference type="EMBL" id="JAMKFB020000001">
    <property type="protein sequence ID" value="KAL0203088.1"/>
    <property type="molecule type" value="Genomic_DNA"/>
</dbReference>
<proteinExistence type="predicted"/>
<evidence type="ECO:0000256" key="1">
    <source>
        <dbReference type="SAM" id="MobiDB-lite"/>
    </source>
</evidence>
<dbReference type="Proteomes" id="UP001529510">
    <property type="component" value="Unassembled WGS sequence"/>
</dbReference>
<gene>
    <name evidence="3" type="ORF">M9458_001106</name>
</gene>
<feature type="domain" description="DUF4592" evidence="2">
    <location>
        <begin position="6"/>
        <end position="45"/>
    </location>
</feature>
<dbReference type="AlphaFoldDB" id="A0ABD0RZ98"/>
<dbReference type="PANTHER" id="PTHR47743">
    <property type="entry name" value="KIAA1210 / KIAA1211 FAMILY MEMBER"/>
    <property type="match status" value="1"/>
</dbReference>
<evidence type="ECO:0000259" key="2">
    <source>
        <dbReference type="Pfam" id="PF15262"/>
    </source>
</evidence>
<sequence length="54" mass="5972">MKLQQQNLHLGPPPMLIPGKRIEDSGATSEDDGLPCSPPEMSFHERVMHGAVYK</sequence>
<dbReference type="InterPro" id="IPR026713">
    <property type="entry name" value="CRACD-like"/>
</dbReference>
<comment type="caution">
    <text evidence="3">The sequence shown here is derived from an EMBL/GenBank/DDBJ whole genome shotgun (WGS) entry which is preliminary data.</text>
</comment>
<accession>A0ABD0RZ98</accession>
<feature type="non-terminal residue" evidence="3">
    <location>
        <position position="54"/>
    </location>
</feature>
<dbReference type="Pfam" id="PF15262">
    <property type="entry name" value="DUF4592"/>
    <property type="match status" value="1"/>
</dbReference>